<dbReference type="Proteomes" id="UP001172386">
    <property type="component" value="Unassembled WGS sequence"/>
</dbReference>
<name>A0ACC2ZQM4_9EURO</name>
<evidence type="ECO:0000313" key="2">
    <source>
        <dbReference type="Proteomes" id="UP001172386"/>
    </source>
</evidence>
<sequence>MVDSDDELPPELIDVGDPASIDATTSFKKVPISIITGYLGAEHGKKIAVILNEFGNTADIEKSLTVSQDGQQAEEWIPLQNGCICCSIKDSGVAALESLVERQRNFDYILLETTGVADPGNIAPMFWMDEGLGSSIYLDGIVTIVDAKNIVKSLDEPTQEELPESEHEHHKHNPASPLMSTAHLQISHADVILLNKSDLVTADHLEMVKDRIRSINALARIIVTDHSQVQDLSGTVLDLFAYSSFPTSAQGPDFANKGHSHLDPTLSTLNISLPVLDEAGLDRLERCLEDILWPSGVEKPYEVHRTKGLVHLNNGTCKMIQGVREIFEITEAKNDSAEDSSSGSRVVLIGRRLDKVPKNLGWIDD</sequence>
<gene>
    <name evidence="1" type="ORF">H2198_010770</name>
</gene>
<accession>A0ACC2ZQM4</accession>
<evidence type="ECO:0000313" key="1">
    <source>
        <dbReference type="EMBL" id="KAJ9649905.1"/>
    </source>
</evidence>
<comment type="caution">
    <text evidence="1">The sequence shown here is derived from an EMBL/GenBank/DDBJ whole genome shotgun (WGS) entry which is preliminary data.</text>
</comment>
<reference evidence="1" key="1">
    <citation type="submission" date="2022-10" db="EMBL/GenBank/DDBJ databases">
        <title>Culturing micro-colonial fungi from biological soil crusts in the Mojave desert and describing Neophaeococcomyces mojavensis, and introducing the new genera and species Taxawa tesnikishii.</title>
        <authorList>
            <person name="Kurbessoian T."/>
            <person name="Stajich J.E."/>
        </authorList>
    </citation>
    <scope>NUCLEOTIDE SEQUENCE</scope>
    <source>
        <strain evidence="1">JES_112</strain>
    </source>
</reference>
<keyword evidence="2" id="KW-1185">Reference proteome</keyword>
<proteinExistence type="predicted"/>
<protein>
    <submittedName>
        <fullName evidence="1">Uncharacterized protein</fullName>
    </submittedName>
</protein>
<dbReference type="EMBL" id="JAPDRQ010000417">
    <property type="protein sequence ID" value="KAJ9649905.1"/>
    <property type="molecule type" value="Genomic_DNA"/>
</dbReference>
<organism evidence="1 2">
    <name type="scientific">Neophaeococcomyces mojaviensis</name>
    <dbReference type="NCBI Taxonomy" id="3383035"/>
    <lineage>
        <taxon>Eukaryota</taxon>
        <taxon>Fungi</taxon>
        <taxon>Dikarya</taxon>
        <taxon>Ascomycota</taxon>
        <taxon>Pezizomycotina</taxon>
        <taxon>Eurotiomycetes</taxon>
        <taxon>Chaetothyriomycetidae</taxon>
        <taxon>Chaetothyriales</taxon>
        <taxon>Chaetothyriales incertae sedis</taxon>
        <taxon>Neophaeococcomyces</taxon>
    </lineage>
</organism>